<evidence type="ECO:0000256" key="1">
    <source>
        <dbReference type="SAM" id="Phobius"/>
    </source>
</evidence>
<organism evidence="4 5">
    <name type="scientific">Streptococcus danieliae</name>
    <dbReference type="NCBI Taxonomy" id="747656"/>
    <lineage>
        <taxon>Bacteria</taxon>
        <taxon>Bacillati</taxon>
        <taxon>Bacillota</taxon>
        <taxon>Bacilli</taxon>
        <taxon>Lactobacillales</taxon>
        <taxon>Streptococcaceae</taxon>
        <taxon>Streptococcus</taxon>
    </lineage>
</organism>
<gene>
    <name evidence="4" type="ORF">HZY94_06790</name>
</gene>
<dbReference type="AlphaFoldDB" id="A0A7Z0M6P2"/>
<keyword evidence="1" id="KW-0472">Membrane</keyword>
<feature type="transmembrane region" description="Helical" evidence="1">
    <location>
        <begin position="12"/>
        <end position="30"/>
    </location>
</feature>
<feature type="domain" description="DUF7654" evidence="2">
    <location>
        <begin position="526"/>
        <end position="665"/>
    </location>
</feature>
<feature type="transmembrane region" description="Helical" evidence="1">
    <location>
        <begin position="209"/>
        <end position="224"/>
    </location>
</feature>
<feature type="domain" description="DUF7657" evidence="3">
    <location>
        <begin position="78"/>
        <end position="436"/>
    </location>
</feature>
<feature type="transmembrane region" description="Helical" evidence="1">
    <location>
        <begin position="472"/>
        <end position="494"/>
    </location>
</feature>
<keyword evidence="1" id="KW-1133">Transmembrane helix</keyword>
<evidence type="ECO:0000313" key="5">
    <source>
        <dbReference type="Proteomes" id="UP000589521"/>
    </source>
</evidence>
<dbReference type="Pfam" id="PF24677">
    <property type="entry name" value="DUF7657"/>
    <property type="match status" value="1"/>
</dbReference>
<accession>A0A7Z0M6P2</accession>
<feature type="transmembrane region" description="Helical" evidence="1">
    <location>
        <begin position="501"/>
        <end position="520"/>
    </location>
</feature>
<feature type="transmembrane region" description="Helical" evidence="1">
    <location>
        <begin position="447"/>
        <end position="466"/>
    </location>
</feature>
<evidence type="ECO:0000313" key="4">
    <source>
        <dbReference type="EMBL" id="NYS96879.1"/>
    </source>
</evidence>
<dbReference type="Pfam" id="PF24672">
    <property type="entry name" value="DUF7654"/>
    <property type="match status" value="1"/>
</dbReference>
<feature type="transmembrane region" description="Helical" evidence="1">
    <location>
        <begin position="146"/>
        <end position="171"/>
    </location>
</feature>
<dbReference type="Proteomes" id="UP000589521">
    <property type="component" value="Unassembled WGS sequence"/>
</dbReference>
<keyword evidence="1" id="KW-0812">Transmembrane</keyword>
<feature type="transmembrane region" description="Helical" evidence="1">
    <location>
        <begin position="355"/>
        <end position="373"/>
    </location>
</feature>
<name>A0A7Z0M6P2_9STRE</name>
<protein>
    <recommendedName>
        <fullName evidence="6">Glycosyltransferase RgtA/B/C/D-like domain-containing protein</fullName>
    </recommendedName>
</protein>
<proteinExistence type="predicted"/>
<feature type="transmembrane region" description="Helical" evidence="1">
    <location>
        <begin position="420"/>
        <end position="440"/>
    </location>
</feature>
<dbReference type="InterPro" id="IPR056074">
    <property type="entry name" value="DUF7657"/>
</dbReference>
<feature type="transmembrane region" description="Helical" evidence="1">
    <location>
        <begin position="281"/>
        <end position="303"/>
    </location>
</feature>
<evidence type="ECO:0000259" key="2">
    <source>
        <dbReference type="Pfam" id="PF24672"/>
    </source>
</evidence>
<feature type="transmembrane region" description="Helical" evidence="1">
    <location>
        <begin position="183"/>
        <end position="203"/>
    </location>
</feature>
<evidence type="ECO:0000259" key="3">
    <source>
        <dbReference type="Pfam" id="PF24677"/>
    </source>
</evidence>
<reference evidence="4 5" key="1">
    <citation type="submission" date="2020-07" db="EMBL/GenBank/DDBJ databases">
        <title>MOT database genomes.</title>
        <authorList>
            <person name="Joseph S."/>
            <person name="Aduse-Opoku J."/>
            <person name="Hashim A."/>
            <person name="Wade W."/>
            <person name="Curtis M."/>
        </authorList>
    </citation>
    <scope>NUCLEOTIDE SEQUENCE [LARGE SCALE GENOMIC DNA]</scope>
    <source>
        <strain evidence="4 5">STR</strain>
    </source>
</reference>
<dbReference type="InterPro" id="IPR056071">
    <property type="entry name" value="DUF7654"/>
</dbReference>
<evidence type="ECO:0008006" key="6">
    <source>
        <dbReference type="Google" id="ProtNLM"/>
    </source>
</evidence>
<comment type="caution">
    <text evidence="4">The sequence shown here is derived from an EMBL/GenBank/DDBJ whole genome shotgun (WGS) entry which is preliminary data.</text>
</comment>
<sequence length="666" mass="76069">MKKIGNGFLKYRYLIALLLFIVGVSFQLHGSSISNWNNYGISETSNHTRGVTINDLDGEAEHIDVQKNLSDWISLPPRSDGTIAGVPRMIRSDEWLVQTPFYLAQANSGNPLNNPNYALSGQNMIVAYNSPVWHISVLGKPFNWGFLFFSAATGLSWYWCFKILAMLLLAYEFSLILTKQNKWLSSIGALWITFTPAIQWWFMQHLGDVVFYALLMMVSIYHYFHQENKWFKLLMASFLASAMIGFVLVIYPAFQIPFAYLVGAFFLIELLKAIQVKKLQLFDWLLMGLTLLVAVSITGYSLWVSRDALTLTLNTVYPGSRISVGGGFALAQFIEFLQNVVLPFRTPSYMNQVELATSFQFVWFFLLAIPFVIKKEQVWDNLFGLFLVFFTTLLAVYAFVEIPEIISKATLFSFVTSNRAWQAAAVSGVFASIWFIGLLFRERSRHWLSLLLGMVPALVLFVWLINNQSLDIHYISPSASFIILGLFSLTYLLFVFRRKMALLPLLGMILVSGMTVNPVVQGLDVIENKALALEVKQLKNEHPAALWMTENGYYYQLPQMLGAKSLDGVRFYPDIELMKVLDPESKMEEQWNRYSHMRYLLVDDATSMENPSPDVLKISLAVVDLEKLQVSYIISNRNLPELFGENRFRQLYGPDLDGNRIFEVIH</sequence>
<dbReference type="EMBL" id="JACBXX010000140">
    <property type="protein sequence ID" value="NYS96879.1"/>
    <property type="molecule type" value="Genomic_DNA"/>
</dbReference>
<feature type="transmembrane region" description="Helical" evidence="1">
    <location>
        <begin position="382"/>
        <end position="400"/>
    </location>
</feature>